<dbReference type="InterPro" id="IPR036736">
    <property type="entry name" value="ACP-like_sf"/>
</dbReference>
<dbReference type="GO" id="GO:0000035">
    <property type="term" value="F:acyl binding"/>
    <property type="evidence" value="ECO:0007669"/>
    <property type="project" value="TreeGrafter"/>
</dbReference>
<dbReference type="InterPro" id="IPR006162">
    <property type="entry name" value="Ppantetheine_attach_site"/>
</dbReference>
<keyword evidence="3 7" id="KW-0597">Phosphoprotein</keyword>
<organism evidence="11 16">
    <name type="scientific">Oenococcus oeni</name>
    <name type="common">Leuconostoc oenos</name>
    <dbReference type="NCBI Taxonomy" id="1247"/>
    <lineage>
        <taxon>Bacteria</taxon>
        <taxon>Bacillati</taxon>
        <taxon>Bacillota</taxon>
        <taxon>Bacilli</taxon>
        <taxon>Lactobacillales</taxon>
        <taxon>Lactobacillaceae</taxon>
        <taxon>Oenococcus</taxon>
    </lineage>
</organism>
<protein>
    <recommendedName>
        <fullName evidence="7 8">Acyl carrier protein</fullName>
        <shortName evidence="7">ACP</shortName>
    </recommendedName>
</protein>
<evidence type="ECO:0000256" key="7">
    <source>
        <dbReference type="HAMAP-Rule" id="MF_01217"/>
    </source>
</evidence>
<dbReference type="GO" id="GO:0005737">
    <property type="term" value="C:cytoplasm"/>
    <property type="evidence" value="ECO:0007669"/>
    <property type="project" value="UniProtKB-SubCell"/>
</dbReference>
<keyword evidence="6 7" id="KW-0275">Fatty acid biosynthesis</keyword>
<evidence type="ECO:0000256" key="6">
    <source>
        <dbReference type="ARBA" id="ARBA00023160"/>
    </source>
</evidence>
<evidence type="ECO:0000256" key="5">
    <source>
        <dbReference type="ARBA" id="ARBA00023098"/>
    </source>
</evidence>
<dbReference type="OMA" id="MFFEDEF"/>
<comment type="PTM">
    <text evidence="7">4'-phosphopantetheine is transferred from CoA to a specific serine of apo-ACP by AcpS. This modification is essential for activity because fatty acids are bound in thioester linkage to the sulfhydryl of the prosthetic group.</text>
</comment>
<dbReference type="NCBIfam" id="TIGR00517">
    <property type="entry name" value="acyl_carrier"/>
    <property type="match status" value="1"/>
</dbReference>
<feature type="domain" description="Carrier" evidence="10">
    <location>
        <begin position="1"/>
        <end position="79"/>
    </location>
</feature>
<keyword evidence="7" id="KW-0963">Cytoplasm</keyword>
<evidence type="ECO:0000313" key="12">
    <source>
        <dbReference type="EMBL" id="OIM21844.1"/>
    </source>
</evidence>
<keyword evidence="2 7" id="KW-0444">Lipid biosynthesis</keyword>
<dbReference type="InterPro" id="IPR003231">
    <property type="entry name" value="ACP"/>
</dbReference>
<comment type="function">
    <text evidence="7 9">Carrier of the growing fatty acid chain in fatty acid biosynthesis.</text>
</comment>
<dbReference type="GO" id="GO:0000036">
    <property type="term" value="F:acyl carrier activity"/>
    <property type="evidence" value="ECO:0007669"/>
    <property type="project" value="UniProtKB-UniRule"/>
</dbReference>
<evidence type="ECO:0000256" key="2">
    <source>
        <dbReference type="ARBA" id="ARBA00022516"/>
    </source>
</evidence>
<dbReference type="SUPFAM" id="SSF47336">
    <property type="entry name" value="ACP-like"/>
    <property type="match status" value="1"/>
</dbReference>
<dbReference type="EMBL" id="LR031358">
    <property type="protein sequence ID" value="VDB97409.1"/>
    <property type="molecule type" value="Genomic_DNA"/>
</dbReference>
<evidence type="ECO:0000313" key="11">
    <source>
        <dbReference type="EMBL" id="MDV7715218.1"/>
    </source>
</evidence>
<keyword evidence="4 7" id="KW-0276">Fatty acid metabolism</keyword>
<dbReference type="InterPro" id="IPR009081">
    <property type="entry name" value="PP-bd_ACP"/>
</dbReference>
<proteinExistence type="inferred from homology"/>
<comment type="subcellular location">
    <subcellularLocation>
        <location evidence="7">Cytoplasm</location>
    </subcellularLocation>
</comment>
<dbReference type="EMBL" id="MLOK01000024">
    <property type="protein sequence ID" value="OIM21844.1"/>
    <property type="molecule type" value="Genomic_DNA"/>
</dbReference>
<reference evidence="12 14" key="1">
    <citation type="journal article" date="2016" name="BMC Genomics">
        <title>Consensus pan-genome assembly of the specialised wine bacterium Oenococcus oeni.</title>
        <authorList>
            <person name="Sternes P.R."/>
            <person name="Borneman A.R."/>
        </authorList>
    </citation>
    <scope>NUCLEOTIDE SEQUENCE [LARGE SCALE GENOMIC DNA]</scope>
    <source>
        <strain evidence="12 14">AWRIB661</strain>
    </source>
</reference>
<dbReference type="Proteomes" id="UP000181728">
    <property type="component" value="Unassembled WGS sequence"/>
</dbReference>
<dbReference type="Gene3D" id="1.10.1200.10">
    <property type="entry name" value="ACP-like"/>
    <property type="match status" value="1"/>
</dbReference>
<dbReference type="PANTHER" id="PTHR20863:SF76">
    <property type="entry name" value="CARRIER DOMAIN-CONTAINING PROTEIN"/>
    <property type="match status" value="1"/>
</dbReference>
<evidence type="ECO:0000313" key="14">
    <source>
        <dbReference type="Proteomes" id="UP000181728"/>
    </source>
</evidence>
<dbReference type="AlphaFoldDB" id="A0A483B6B0"/>
<reference evidence="13 15" key="2">
    <citation type="submission" date="2018-08" db="EMBL/GenBank/DDBJ databases">
        <authorList>
            <person name="Lorentzen P. G. S. M."/>
        </authorList>
    </citation>
    <scope>NUCLEOTIDE SEQUENCE [LARGE SCALE GENOMIC DNA]</scope>
    <source>
        <strain evidence="13 15">CRBO_1381</strain>
    </source>
</reference>
<keyword evidence="1 7" id="KW-0596">Phosphopantetheine</keyword>
<evidence type="ECO:0000256" key="9">
    <source>
        <dbReference type="RuleBase" id="RU003545"/>
    </source>
</evidence>
<evidence type="ECO:0000313" key="13">
    <source>
        <dbReference type="EMBL" id="VDB97409.1"/>
    </source>
</evidence>
<dbReference type="NCBIfam" id="NF002148">
    <property type="entry name" value="PRK00982.1-2"/>
    <property type="match status" value="1"/>
</dbReference>
<comment type="pathway">
    <text evidence="7 9">Lipid metabolism; fatty acid biosynthesis.</text>
</comment>
<evidence type="ECO:0000313" key="16">
    <source>
        <dbReference type="Proteomes" id="UP001281024"/>
    </source>
</evidence>
<reference evidence="11" key="3">
    <citation type="submission" date="2019-10" db="EMBL/GenBank/DDBJ databases">
        <title>Malate fermentation in French cider.</title>
        <authorList>
            <person name="Cousin F.J."/>
            <person name="Medina Fernandez S."/>
            <person name="Misery B."/>
            <person name="Laplace J.-M."/>
            <person name="Cretenet M."/>
        </authorList>
    </citation>
    <scope>NUCLEOTIDE SEQUENCE</scope>
    <source>
        <strain evidence="11">UCMA15129</strain>
    </source>
</reference>
<comment type="PTM">
    <text evidence="9">4'-phosphopantetheine is transferred from CoA to a specific serine of apo-ACP by acpS.</text>
</comment>
<evidence type="ECO:0000313" key="15">
    <source>
        <dbReference type="Proteomes" id="UP000294726"/>
    </source>
</evidence>
<dbReference type="Proteomes" id="UP001281024">
    <property type="component" value="Unassembled WGS sequence"/>
</dbReference>
<dbReference type="PROSITE" id="PS00012">
    <property type="entry name" value="PHOSPHOPANTETHEINE"/>
    <property type="match status" value="1"/>
</dbReference>
<dbReference type="Pfam" id="PF00550">
    <property type="entry name" value="PP-binding"/>
    <property type="match status" value="1"/>
</dbReference>
<dbReference type="PANTHER" id="PTHR20863">
    <property type="entry name" value="ACYL CARRIER PROTEIN"/>
    <property type="match status" value="1"/>
</dbReference>
<evidence type="ECO:0000256" key="4">
    <source>
        <dbReference type="ARBA" id="ARBA00022832"/>
    </source>
</evidence>
<feature type="modified residue" description="O-(pantetheine 4'-phosphoryl)serine" evidence="7">
    <location>
        <position position="39"/>
    </location>
</feature>
<dbReference type="Proteomes" id="UP000294726">
    <property type="component" value="Chromosome"/>
</dbReference>
<keyword evidence="5 7" id="KW-0443">Lipid metabolism</keyword>
<dbReference type="HAMAP" id="MF_01217">
    <property type="entry name" value="Acyl_carrier"/>
    <property type="match status" value="1"/>
</dbReference>
<dbReference type="GeneID" id="75065244"/>
<name>A0A483B6B0_OENOE</name>
<dbReference type="RefSeq" id="WP_002817817.1">
    <property type="nucleotide sequence ID" value="NZ_CP014324.1"/>
</dbReference>
<dbReference type="PROSITE" id="PS50075">
    <property type="entry name" value="CARRIER"/>
    <property type="match status" value="1"/>
</dbReference>
<evidence type="ECO:0000256" key="8">
    <source>
        <dbReference type="NCBIfam" id="TIGR00517"/>
    </source>
</evidence>
<dbReference type="NCBIfam" id="NF002150">
    <property type="entry name" value="PRK00982.1-4"/>
    <property type="match status" value="1"/>
</dbReference>
<accession>A0A483B6B0</accession>
<sequence length="84" mass="9467">MNKDEIAAQLADEVSKRFGLSKSKITPDLDFTKDVNADSIDFVELVMELEDKYDIEISDDDAAKLITFQSTVDYLYDHASKKAS</sequence>
<dbReference type="UniPathway" id="UPA00094"/>
<gene>
    <name evidence="7 11" type="primary">acpP</name>
    <name evidence="12" type="ORF">ATX59_02165</name>
    <name evidence="11" type="ORF">GA838_05530</name>
    <name evidence="13" type="ORF">OENI_0413</name>
</gene>
<evidence type="ECO:0000259" key="10">
    <source>
        <dbReference type="PROSITE" id="PS50075"/>
    </source>
</evidence>
<comment type="similarity">
    <text evidence="7">Belongs to the acyl carrier protein (ACP) family.</text>
</comment>
<evidence type="ECO:0000256" key="3">
    <source>
        <dbReference type="ARBA" id="ARBA00022553"/>
    </source>
</evidence>
<evidence type="ECO:0000256" key="1">
    <source>
        <dbReference type="ARBA" id="ARBA00022450"/>
    </source>
</evidence>
<dbReference type="EMBL" id="WERV01000003">
    <property type="protein sequence ID" value="MDV7715218.1"/>
    <property type="molecule type" value="Genomic_DNA"/>
</dbReference>